<reference evidence="6 7" key="1">
    <citation type="submission" date="2024-09" db="EMBL/GenBank/DDBJ databases">
        <authorList>
            <person name="Sun Q."/>
            <person name="Mori K."/>
        </authorList>
    </citation>
    <scope>NUCLEOTIDE SEQUENCE [LARGE SCALE GENOMIC DNA]</scope>
    <source>
        <strain evidence="6 7">CGMCC 1.12926</strain>
    </source>
</reference>
<comment type="caution">
    <text evidence="6">The sequence shown here is derived from an EMBL/GenBank/DDBJ whole genome shotgun (WGS) entry which is preliminary data.</text>
</comment>
<dbReference type="InterPro" id="IPR044925">
    <property type="entry name" value="His-Me_finger_sf"/>
</dbReference>
<feature type="transmembrane region" description="Helical" evidence="5">
    <location>
        <begin position="6"/>
        <end position="24"/>
    </location>
</feature>
<evidence type="ECO:0000313" key="7">
    <source>
        <dbReference type="Proteomes" id="UP001589734"/>
    </source>
</evidence>
<dbReference type="Proteomes" id="UP001589734">
    <property type="component" value="Unassembled WGS sequence"/>
</dbReference>
<keyword evidence="2" id="KW-0540">Nuclease</keyword>
<evidence type="ECO:0000256" key="5">
    <source>
        <dbReference type="SAM" id="Phobius"/>
    </source>
</evidence>
<evidence type="ECO:0000256" key="2">
    <source>
        <dbReference type="ARBA" id="ARBA00022722"/>
    </source>
</evidence>
<organism evidence="6 7">
    <name type="scientific">Flavobacterium procerum</name>
    <dbReference type="NCBI Taxonomy" id="1455569"/>
    <lineage>
        <taxon>Bacteria</taxon>
        <taxon>Pseudomonadati</taxon>
        <taxon>Bacteroidota</taxon>
        <taxon>Flavobacteriia</taxon>
        <taxon>Flavobacteriales</taxon>
        <taxon>Flavobacteriaceae</taxon>
        <taxon>Flavobacterium</taxon>
    </lineage>
</organism>
<feature type="transmembrane region" description="Helical" evidence="5">
    <location>
        <begin position="61"/>
        <end position="78"/>
    </location>
</feature>
<keyword evidence="3" id="KW-0378">Hydrolase</keyword>
<gene>
    <name evidence="6" type="ORF">ACFFLS_20810</name>
</gene>
<proteinExistence type="inferred from homology"/>
<evidence type="ECO:0000313" key="6">
    <source>
        <dbReference type="EMBL" id="MFC0079500.1"/>
    </source>
</evidence>
<keyword evidence="5" id="KW-1133">Transmembrane helix</keyword>
<evidence type="ECO:0000256" key="3">
    <source>
        <dbReference type="ARBA" id="ARBA00022801"/>
    </source>
</evidence>
<keyword evidence="5" id="KW-0812">Transmembrane</keyword>
<dbReference type="RefSeq" id="WP_379687141.1">
    <property type="nucleotide sequence ID" value="NZ_JBHLYW010000022.1"/>
</dbReference>
<dbReference type="InterPro" id="IPR007346">
    <property type="entry name" value="Endonuclease-I"/>
</dbReference>
<accession>A0ABV6BVP4</accession>
<evidence type="ECO:0000256" key="1">
    <source>
        <dbReference type="ARBA" id="ARBA00006429"/>
    </source>
</evidence>
<dbReference type="PANTHER" id="PTHR33607:SF2">
    <property type="entry name" value="ENDONUCLEASE-1"/>
    <property type="match status" value="1"/>
</dbReference>
<name>A0ABV6BVP4_9FLAO</name>
<comment type="similarity">
    <text evidence="1">Belongs to the EndA/NucM nuclease family.</text>
</comment>
<dbReference type="GO" id="GO:0004519">
    <property type="term" value="F:endonuclease activity"/>
    <property type="evidence" value="ECO:0007669"/>
    <property type="project" value="UniProtKB-KW"/>
</dbReference>
<dbReference type="PANTHER" id="PTHR33607">
    <property type="entry name" value="ENDONUCLEASE-1"/>
    <property type="match status" value="1"/>
</dbReference>
<keyword evidence="5" id="KW-0472">Membrane</keyword>
<dbReference type="Pfam" id="PF04231">
    <property type="entry name" value="Endonuclease_1"/>
    <property type="match status" value="1"/>
</dbReference>
<keyword evidence="7" id="KW-1185">Reference proteome</keyword>
<keyword evidence="6" id="KW-0255">Endonuclease</keyword>
<dbReference type="SUPFAM" id="SSF54060">
    <property type="entry name" value="His-Me finger endonucleases"/>
    <property type="match status" value="1"/>
</dbReference>
<evidence type="ECO:0000256" key="4">
    <source>
        <dbReference type="SAM" id="Coils"/>
    </source>
</evidence>
<sequence length="462" mass="53252">METIIITLLLAGILAGLIQFFVDFKGLPIFQTASNSTNFDVEEKLSFLEKLYRFVKDHWQFFGYLTIGTAGAFLTPLINEATNNRLGIDVFKNYAECILKQVEGKPVCLMPNGWYYLILFGYGIVFGYSSVRIIRSIGSLVLGNISFKQDEQQKKLEEAQKQINDLKEKLNTLTVQIPKPAAFEFAPQSENPNQLTIDYFNEAQNELDKRSYYSTIDTKNIDSLFTELNQLLENTHKAKLKYQPSLHLYPIVDRYQDGQLKSIYSGKSFSLETILSMDAQVDKARAEVIANFSALELPTDEFESNLEDSLPYNCEHVVPQSWFNKEEPMRGDIHHLFTCEMKCNSFRSNNPYFEFPDYGSNYAELIRDECGKLEQNRFEPEINKGVVARAVLYFLVRYPGKINEGMGYTLSDVPMLLKWHNDNNVTIYECHRNQIIYKSQGNRNPFIDFPELADKINFKSAF</sequence>
<dbReference type="EMBL" id="JBHLYW010000022">
    <property type="protein sequence ID" value="MFC0079500.1"/>
    <property type="molecule type" value="Genomic_DNA"/>
</dbReference>
<feature type="coiled-coil region" evidence="4">
    <location>
        <begin position="149"/>
        <end position="176"/>
    </location>
</feature>
<protein>
    <submittedName>
        <fullName evidence="6">Endonuclease I family protein</fullName>
    </submittedName>
</protein>
<feature type="transmembrane region" description="Helical" evidence="5">
    <location>
        <begin position="113"/>
        <end position="131"/>
    </location>
</feature>
<keyword evidence="4" id="KW-0175">Coiled coil</keyword>